<evidence type="ECO:0000313" key="12">
    <source>
        <dbReference type="Proteomes" id="UP000234681"/>
    </source>
</evidence>
<keyword evidence="7" id="KW-0804">Transcription</keyword>
<evidence type="ECO:0000259" key="10">
    <source>
        <dbReference type="SMART" id="SM00398"/>
    </source>
</evidence>
<evidence type="ECO:0000256" key="1">
    <source>
        <dbReference type="ARBA" id="ARBA00004123"/>
    </source>
</evidence>
<name>A6KCB9_RAT</name>
<feature type="region of interest" description="Disordered" evidence="9">
    <location>
        <begin position="1"/>
        <end position="59"/>
    </location>
</feature>
<dbReference type="SUPFAM" id="SSF47095">
    <property type="entry name" value="HMG-box"/>
    <property type="match status" value="1"/>
</dbReference>
<evidence type="ECO:0000256" key="6">
    <source>
        <dbReference type="ARBA" id="ARBA00023015"/>
    </source>
</evidence>
<dbReference type="GO" id="GO:0005634">
    <property type="term" value="C:nucleus"/>
    <property type="evidence" value="ECO:0007669"/>
    <property type="project" value="UniProtKB-SubCell"/>
</dbReference>
<dbReference type="InterPro" id="IPR009071">
    <property type="entry name" value="HMG_box_dom"/>
</dbReference>
<dbReference type="Gene3D" id="1.10.30.10">
    <property type="entry name" value="High mobility group box domain"/>
    <property type="match status" value="1"/>
</dbReference>
<dbReference type="Pfam" id="PF00505">
    <property type="entry name" value="HMG_box"/>
    <property type="match status" value="1"/>
</dbReference>
<proteinExistence type="predicted"/>
<keyword evidence="2" id="KW-0479">Metal-binding</keyword>
<feature type="compositionally biased region" description="Basic and acidic residues" evidence="9">
    <location>
        <begin position="152"/>
        <end position="164"/>
    </location>
</feature>
<evidence type="ECO:0000256" key="7">
    <source>
        <dbReference type="ARBA" id="ARBA00023163"/>
    </source>
</evidence>
<feature type="compositionally biased region" description="Low complexity" evidence="9">
    <location>
        <begin position="39"/>
        <end position="50"/>
    </location>
</feature>
<evidence type="ECO:0000256" key="2">
    <source>
        <dbReference type="ARBA" id="ARBA00022723"/>
    </source>
</evidence>
<keyword evidence="4" id="KW-0863">Zinc-finger</keyword>
<evidence type="ECO:0000256" key="5">
    <source>
        <dbReference type="ARBA" id="ARBA00022833"/>
    </source>
</evidence>
<dbReference type="GO" id="GO:0008270">
    <property type="term" value="F:zinc ion binding"/>
    <property type="evidence" value="ECO:0007669"/>
    <property type="project" value="UniProtKB-KW"/>
</dbReference>
<dbReference type="FunFam" id="1.10.30.10:FF:000009">
    <property type="entry name" value="Histone-lysine N-methyltransferase"/>
    <property type="match status" value="1"/>
</dbReference>
<dbReference type="AlphaFoldDB" id="A6KCB9"/>
<keyword evidence="6" id="KW-0805">Transcription regulation</keyword>
<organism evidence="11 12">
    <name type="scientific">Rattus norvegicus</name>
    <name type="common">Rat</name>
    <dbReference type="NCBI Taxonomy" id="10116"/>
    <lineage>
        <taxon>Eukaryota</taxon>
        <taxon>Metazoa</taxon>
        <taxon>Chordata</taxon>
        <taxon>Craniata</taxon>
        <taxon>Vertebrata</taxon>
        <taxon>Euteleostomi</taxon>
        <taxon>Mammalia</taxon>
        <taxon>Eutheria</taxon>
        <taxon>Euarchontoglires</taxon>
        <taxon>Glires</taxon>
        <taxon>Rodentia</taxon>
        <taxon>Myomorpha</taxon>
        <taxon>Muroidea</taxon>
        <taxon>Muridae</taxon>
        <taxon>Murinae</taxon>
        <taxon>Rattus</taxon>
    </lineage>
</organism>
<sequence>MDSYPGLCQSPFLDSRERGGFFSPEPGEPDSPWTGSGGTTPSTPTTPTTEGEGDGLSYNQRSLQRWEKDEELGQLSTISPVLYANINFPNLKQDYPDWSSRCKQIMKLWRKVPAADKAPYLQKAKDNRAAHRINKVQKQAESQISKQAKMGDVARKTERPALHL</sequence>
<feature type="non-terminal residue" evidence="11">
    <location>
        <position position="164"/>
    </location>
</feature>
<dbReference type="PANTHER" id="PTHR45888">
    <property type="entry name" value="HL01030P-RELATED"/>
    <property type="match status" value="1"/>
</dbReference>
<dbReference type="EMBL" id="CH474035">
    <property type="protein sequence ID" value="EDL87023.1"/>
    <property type="molecule type" value="Genomic_DNA"/>
</dbReference>
<evidence type="ECO:0000256" key="9">
    <source>
        <dbReference type="SAM" id="MobiDB-lite"/>
    </source>
</evidence>
<keyword evidence="3" id="KW-0677">Repeat</keyword>
<evidence type="ECO:0000256" key="3">
    <source>
        <dbReference type="ARBA" id="ARBA00022737"/>
    </source>
</evidence>
<evidence type="ECO:0000313" key="11">
    <source>
        <dbReference type="EMBL" id="EDL87023.1"/>
    </source>
</evidence>
<keyword evidence="8" id="KW-0539">Nucleus</keyword>
<feature type="domain" description="HMG box" evidence="10">
    <location>
        <begin position="72"/>
        <end position="140"/>
    </location>
</feature>
<reference evidence="11 12" key="1">
    <citation type="submission" date="2005-09" db="EMBL/GenBank/DDBJ databases">
        <authorList>
            <person name="Mural R.J."/>
            <person name="Li P.W."/>
            <person name="Adams M.D."/>
            <person name="Amanatides P.G."/>
            <person name="Baden-Tillson H."/>
            <person name="Barnstead M."/>
            <person name="Chin S.H."/>
            <person name="Dew I."/>
            <person name="Evans C.A."/>
            <person name="Ferriera S."/>
            <person name="Flanigan M."/>
            <person name="Fosler C."/>
            <person name="Glodek A."/>
            <person name="Gu Z."/>
            <person name="Holt R.A."/>
            <person name="Jennings D."/>
            <person name="Kraft C.L."/>
            <person name="Lu F."/>
            <person name="Nguyen T."/>
            <person name="Nusskern D.R."/>
            <person name="Pfannkoch C.M."/>
            <person name="Sitter C."/>
            <person name="Sutton G.G."/>
            <person name="Venter J.C."/>
            <person name="Wang Z."/>
            <person name="Woodage T."/>
            <person name="Zheng X.H."/>
            <person name="Zhong F."/>
        </authorList>
    </citation>
    <scope>NUCLEOTIDE SEQUENCE [LARGE SCALE GENOMIC DNA]</scope>
    <source>
        <strain>BN</strain>
        <strain evidence="12">Sprague-Dawley</strain>
    </source>
</reference>
<dbReference type="SMART" id="SM00398">
    <property type="entry name" value="HMG"/>
    <property type="match status" value="1"/>
</dbReference>
<protein>
    <submittedName>
        <fullName evidence="11">RCG50806</fullName>
    </submittedName>
</protein>
<dbReference type="PANTHER" id="PTHR45888:SF2">
    <property type="entry name" value="HISTONE-LYSINE N-METHYLTRANSFERASE 2D"/>
    <property type="match status" value="1"/>
</dbReference>
<accession>A6KCB9</accession>
<evidence type="ECO:0000256" key="4">
    <source>
        <dbReference type="ARBA" id="ARBA00022771"/>
    </source>
</evidence>
<dbReference type="InterPro" id="IPR036910">
    <property type="entry name" value="HMG_box_dom_sf"/>
</dbReference>
<dbReference type="Proteomes" id="UP000234681">
    <property type="component" value="Chromosome 7"/>
</dbReference>
<keyword evidence="5" id="KW-0862">Zinc</keyword>
<feature type="region of interest" description="Disordered" evidence="9">
    <location>
        <begin position="136"/>
        <end position="164"/>
    </location>
</feature>
<evidence type="ECO:0000256" key="8">
    <source>
        <dbReference type="ARBA" id="ARBA00023242"/>
    </source>
</evidence>
<comment type="subcellular location">
    <subcellularLocation>
        <location evidence="1">Nucleus</location>
    </subcellularLocation>
</comment>
<feature type="compositionally biased region" description="Polar residues" evidence="9">
    <location>
        <begin position="136"/>
        <end position="146"/>
    </location>
</feature>
<gene>
    <name evidence="11" type="ORF">rCG_50806</name>
</gene>